<protein>
    <submittedName>
        <fullName evidence="1">Uncharacterized protein</fullName>
    </submittedName>
</protein>
<evidence type="ECO:0000313" key="1">
    <source>
        <dbReference type="EMBL" id="KAA0686607.1"/>
    </source>
</evidence>
<comment type="caution">
    <text evidence="1">The sequence shown here is derived from an EMBL/GenBank/DDBJ whole genome shotgun (WGS) entry which is preliminary data.</text>
</comment>
<dbReference type="RefSeq" id="WP_149164463.1">
    <property type="nucleotide sequence ID" value="NZ_QOKV01000004.1"/>
</dbReference>
<sequence>MEILHTATAWDGRQFVVVEYAVRRACHWYDARRLVLAETDGTPYHRANGSNVVRVLKDITYDDVRSRSVRWEYLGTVGRLTREADEFAQRGDVPPGTAEITLDDLRALGVAGGAA</sequence>
<accession>A0A6L3B3E9</accession>
<organism evidence="1 2">
    <name type="scientific">Azospirillum brasilense</name>
    <dbReference type="NCBI Taxonomy" id="192"/>
    <lineage>
        <taxon>Bacteria</taxon>
        <taxon>Pseudomonadati</taxon>
        <taxon>Pseudomonadota</taxon>
        <taxon>Alphaproteobacteria</taxon>
        <taxon>Rhodospirillales</taxon>
        <taxon>Azospirillaceae</taxon>
        <taxon>Azospirillum</taxon>
    </lineage>
</organism>
<reference evidence="1 2" key="1">
    <citation type="submission" date="2018-07" db="EMBL/GenBank/DDBJ databases">
        <title>Genome sequence of Roseomonas fauriae ATCC 49958.</title>
        <authorList>
            <person name="Sant'Anna F.H."/>
            <person name="Baldani J.I."/>
            <person name="Zilli J.E."/>
            <person name="Reis V.M."/>
            <person name="Hartmann A."/>
            <person name="Cruz L."/>
            <person name="de Souza E.M."/>
            <person name="de Oliveira Pedrosa F."/>
            <person name="Passaglia L.M.P."/>
        </authorList>
    </citation>
    <scope>NUCLEOTIDE SEQUENCE [LARGE SCALE GENOMIC DNA]</scope>
    <source>
        <strain evidence="1 2">ATCC 49958</strain>
    </source>
</reference>
<dbReference type="AlphaFoldDB" id="A0A6L3B3E9"/>
<dbReference type="Proteomes" id="UP000476837">
    <property type="component" value="Unassembled WGS sequence"/>
</dbReference>
<name>A0A6L3B3E9_AZOBR</name>
<dbReference type="EMBL" id="QOKV01000004">
    <property type="protein sequence ID" value="KAA0686607.1"/>
    <property type="molecule type" value="Genomic_DNA"/>
</dbReference>
<evidence type="ECO:0000313" key="2">
    <source>
        <dbReference type="Proteomes" id="UP000476837"/>
    </source>
</evidence>
<proteinExistence type="predicted"/>
<gene>
    <name evidence="1" type="ORF">DS837_09105</name>
</gene>